<dbReference type="Pfam" id="PF20046">
    <property type="entry name" value="DUF6448"/>
    <property type="match status" value="1"/>
</dbReference>
<evidence type="ECO:0000313" key="2">
    <source>
        <dbReference type="Proteomes" id="UP000241507"/>
    </source>
</evidence>
<reference evidence="2" key="1">
    <citation type="submission" date="2018-03" db="EMBL/GenBank/DDBJ databases">
        <title>Gramella fulva sp. nov., isolated from a dry surface of tidal flat.</title>
        <authorList>
            <person name="Hwang S.H."/>
            <person name="Hwang W.M."/>
            <person name="Kang K."/>
            <person name="Ahn T.-Y."/>
        </authorList>
    </citation>
    <scope>NUCLEOTIDE SEQUENCE [LARGE SCALE GENOMIC DNA]</scope>
    <source>
        <strain evidence="2">SH35</strain>
    </source>
</reference>
<evidence type="ECO:0000313" key="1">
    <source>
        <dbReference type="EMBL" id="AVR46819.1"/>
    </source>
</evidence>
<accession>A0A2R3Z974</accession>
<dbReference type="Proteomes" id="UP000241507">
    <property type="component" value="Chromosome"/>
</dbReference>
<gene>
    <name evidence="1" type="ORF">C7S20_16985</name>
</gene>
<dbReference type="KEGG" id="grs:C7S20_16985"/>
<organism evidence="1 2">
    <name type="scientific">Christiangramia fulva</name>
    <dbReference type="NCBI Taxonomy" id="2126553"/>
    <lineage>
        <taxon>Bacteria</taxon>
        <taxon>Pseudomonadati</taxon>
        <taxon>Bacteroidota</taxon>
        <taxon>Flavobacteriia</taxon>
        <taxon>Flavobacteriales</taxon>
        <taxon>Flavobacteriaceae</taxon>
        <taxon>Christiangramia</taxon>
    </lineage>
</organism>
<name>A0A2R3Z974_9FLAO</name>
<keyword evidence="2" id="KW-1185">Reference proteome</keyword>
<sequence length="211" mass="23738">MKNSAKPRSGNSKNLVLQLFLLLAFLTGPLTFAHCDSYDGPVIKDAYAALKAEKVAPVLKWIEPKYEDEITILFKKTLQYKEKDPQVYDLLKMHFFETLVRLHREGEGEPYTGLKPAGNISPVIQKSDAAMEAGTVELLLKDLNSRTGNLLKEKYERLLELKAHKEESTAQGRAFVAAYVDYTHTVKAIYDLLAEASDGHHVPAIEKIHKN</sequence>
<dbReference type="EMBL" id="CP028136">
    <property type="protein sequence ID" value="AVR46819.1"/>
    <property type="molecule type" value="Genomic_DNA"/>
</dbReference>
<dbReference type="OrthoDB" id="2168082at2"/>
<protein>
    <submittedName>
        <fullName evidence="1">Uncharacterized protein</fullName>
    </submittedName>
</protein>
<dbReference type="InterPro" id="IPR045613">
    <property type="entry name" value="DUF6448"/>
</dbReference>
<proteinExistence type="predicted"/>
<dbReference type="RefSeq" id="WP_107013590.1">
    <property type="nucleotide sequence ID" value="NZ_CP028136.1"/>
</dbReference>
<dbReference type="AlphaFoldDB" id="A0A2R3Z974"/>